<feature type="region of interest" description="Disordered" evidence="1">
    <location>
        <begin position="198"/>
        <end position="229"/>
    </location>
</feature>
<dbReference type="EMBL" id="MU864516">
    <property type="protein sequence ID" value="KAK4183903.1"/>
    <property type="molecule type" value="Genomic_DNA"/>
</dbReference>
<evidence type="ECO:0000313" key="3">
    <source>
        <dbReference type="Proteomes" id="UP001302126"/>
    </source>
</evidence>
<proteinExistence type="predicted"/>
<evidence type="ECO:0000313" key="2">
    <source>
        <dbReference type="EMBL" id="KAK4183903.1"/>
    </source>
</evidence>
<sequence length="436" mass="49391">MEFTLDFLPDVFEHPFSDELNPDISTFRSYMTVCGEQVFLHLSRRDGRWKAESDEIIAVLSLWLYSAHSREHSRGGNQKVAYRTDDAWLRAKGTPYKPCLQLLGTHTPGLYQDLKWWMPDGAVQVIAATPSPKKTRTEVEAHRVVGFESAASFKRTDDEAESVWCEASAALFACFGDHTNGDTDGDFSSDLSFLRLGVGSDHDTEDSTTSESKDNTDSGAEGESEDRTSHNVQNYVHGGKAGLDTSQAFFAESLRPMGVFGIHGLQTMGLGTLEETYLTILPPLSTYNKLPRADSVVEWTRKHAIEHERLGQWAETTRMHARSFYMTKSHSQNHLLIKATALLMDCVRALERNLAINRGQLIYKDDFDDKPLAVLIRKIERELRTVDPKTWKRLYHLFGFMGRLWKQPLVPVAYDKDLSDDDKNVLHVNNSYGCLY</sequence>
<evidence type="ECO:0000256" key="1">
    <source>
        <dbReference type="SAM" id="MobiDB-lite"/>
    </source>
</evidence>
<dbReference type="AlphaFoldDB" id="A0AAN6WKP5"/>
<gene>
    <name evidence="2" type="ORF">QBC35DRAFT_455828</name>
</gene>
<protein>
    <submittedName>
        <fullName evidence="2">Uncharacterized protein</fullName>
    </submittedName>
</protein>
<dbReference type="Proteomes" id="UP001302126">
    <property type="component" value="Unassembled WGS sequence"/>
</dbReference>
<reference evidence="2" key="2">
    <citation type="submission" date="2023-05" db="EMBL/GenBank/DDBJ databases">
        <authorList>
            <consortium name="Lawrence Berkeley National Laboratory"/>
            <person name="Steindorff A."/>
            <person name="Hensen N."/>
            <person name="Bonometti L."/>
            <person name="Westerberg I."/>
            <person name="Brannstrom I.O."/>
            <person name="Guillou S."/>
            <person name="Cros-Aarteil S."/>
            <person name="Calhoun S."/>
            <person name="Haridas S."/>
            <person name="Kuo A."/>
            <person name="Mondo S."/>
            <person name="Pangilinan J."/>
            <person name="Riley R."/>
            <person name="Labutti K."/>
            <person name="Andreopoulos B."/>
            <person name="Lipzen A."/>
            <person name="Chen C."/>
            <person name="Yanf M."/>
            <person name="Daum C."/>
            <person name="Ng V."/>
            <person name="Clum A."/>
            <person name="Ohm R."/>
            <person name="Martin F."/>
            <person name="Silar P."/>
            <person name="Natvig D."/>
            <person name="Lalanne C."/>
            <person name="Gautier V."/>
            <person name="Ament-Velasquez S.L."/>
            <person name="Kruys A."/>
            <person name="Hutchinson M.I."/>
            <person name="Powell A.J."/>
            <person name="Barry K."/>
            <person name="Miller A.N."/>
            <person name="Grigoriev I.V."/>
            <person name="Debuchy R."/>
            <person name="Gladieux P."/>
            <person name="Thoren M.H."/>
            <person name="Johannesson H."/>
        </authorList>
    </citation>
    <scope>NUCLEOTIDE SEQUENCE</scope>
    <source>
        <strain evidence="2">PSN309</strain>
    </source>
</reference>
<organism evidence="2 3">
    <name type="scientific">Podospora australis</name>
    <dbReference type="NCBI Taxonomy" id="1536484"/>
    <lineage>
        <taxon>Eukaryota</taxon>
        <taxon>Fungi</taxon>
        <taxon>Dikarya</taxon>
        <taxon>Ascomycota</taxon>
        <taxon>Pezizomycotina</taxon>
        <taxon>Sordariomycetes</taxon>
        <taxon>Sordariomycetidae</taxon>
        <taxon>Sordariales</taxon>
        <taxon>Podosporaceae</taxon>
        <taxon>Podospora</taxon>
    </lineage>
</organism>
<comment type="caution">
    <text evidence="2">The sequence shown here is derived from an EMBL/GenBank/DDBJ whole genome shotgun (WGS) entry which is preliminary data.</text>
</comment>
<accession>A0AAN6WKP5</accession>
<keyword evidence="3" id="KW-1185">Reference proteome</keyword>
<reference evidence="2" key="1">
    <citation type="journal article" date="2023" name="Mol. Phylogenet. Evol.">
        <title>Genome-scale phylogeny and comparative genomics of the fungal order Sordariales.</title>
        <authorList>
            <person name="Hensen N."/>
            <person name="Bonometti L."/>
            <person name="Westerberg I."/>
            <person name="Brannstrom I.O."/>
            <person name="Guillou S."/>
            <person name="Cros-Aarteil S."/>
            <person name="Calhoun S."/>
            <person name="Haridas S."/>
            <person name="Kuo A."/>
            <person name="Mondo S."/>
            <person name="Pangilinan J."/>
            <person name="Riley R."/>
            <person name="LaButti K."/>
            <person name="Andreopoulos B."/>
            <person name="Lipzen A."/>
            <person name="Chen C."/>
            <person name="Yan M."/>
            <person name="Daum C."/>
            <person name="Ng V."/>
            <person name="Clum A."/>
            <person name="Steindorff A."/>
            <person name="Ohm R.A."/>
            <person name="Martin F."/>
            <person name="Silar P."/>
            <person name="Natvig D.O."/>
            <person name="Lalanne C."/>
            <person name="Gautier V."/>
            <person name="Ament-Velasquez S.L."/>
            <person name="Kruys A."/>
            <person name="Hutchinson M.I."/>
            <person name="Powell A.J."/>
            <person name="Barry K."/>
            <person name="Miller A.N."/>
            <person name="Grigoriev I.V."/>
            <person name="Debuchy R."/>
            <person name="Gladieux P."/>
            <person name="Hiltunen Thoren M."/>
            <person name="Johannesson H."/>
        </authorList>
    </citation>
    <scope>NUCLEOTIDE SEQUENCE</scope>
    <source>
        <strain evidence="2">PSN309</strain>
    </source>
</reference>
<name>A0AAN6WKP5_9PEZI</name>